<evidence type="ECO:0000256" key="9">
    <source>
        <dbReference type="ARBA" id="ARBA00023136"/>
    </source>
</evidence>
<keyword evidence="13" id="KW-1185">Reference proteome</keyword>
<feature type="transmembrane region" description="Helical" evidence="10">
    <location>
        <begin position="189"/>
        <end position="212"/>
    </location>
</feature>
<name>A0ABY6DGZ0_9NEIS</name>
<evidence type="ECO:0000256" key="4">
    <source>
        <dbReference type="ARBA" id="ARBA00022832"/>
    </source>
</evidence>
<evidence type="ECO:0000259" key="11">
    <source>
        <dbReference type="Pfam" id="PF00487"/>
    </source>
</evidence>
<comment type="subcellular location">
    <subcellularLocation>
        <location evidence="1">Membrane</location>
        <topology evidence="1">Multi-pass membrane protein</topology>
    </subcellularLocation>
</comment>
<dbReference type="InterPro" id="IPR005804">
    <property type="entry name" value="FA_desaturase_dom"/>
</dbReference>
<keyword evidence="6 12" id="KW-0560">Oxidoreductase</keyword>
<dbReference type="PANTHER" id="PTHR11351:SF3">
    <property type="entry name" value="BLL4393 PROTEIN"/>
    <property type="match status" value="1"/>
</dbReference>
<sequence length="326" mass="36585">MTFVQQDASVRADPAMNIQDGARLTVKSRYLEVPRLVHASAILVLPTLGTALALWYALDHGVSGLDLALFAVMYVVSFVGITVGYHRHFTHRAFKTHDPIRFILGVFGSTACQGPVNYWVSNHRRHHRYTDQPGDIHSPYIQGETPLHGWRRFWHSHIGWTFSHDISNTAVAAPDLIRDPVARTVTSTYYLWVALGFALPAAIGGLVTQSWAGALSGLLWGGLVRLFVIYHSIHAITSLAHMWGHQTYKGGNHARNNFLMSIFTWGEAWHNNHHTFPGSAMFGLRWWQIDLGGYVIQLLRLLGLAWDVRVPPAHMRDGLDHAPQPD</sequence>
<evidence type="ECO:0000256" key="7">
    <source>
        <dbReference type="ARBA" id="ARBA00023004"/>
    </source>
</evidence>
<dbReference type="RefSeq" id="WP_263122825.1">
    <property type="nucleotide sequence ID" value="NZ_CP106753.1"/>
</dbReference>
<evidence type="ECO:0000256" key="1">
    <source>
        <dbReference type="ARBA" id="ARBA00004141"/>
    </source>
</evidence>
<protein>
    <submittedName>
        <fullName evidence="12">Fatty acid desaturase</fullName>
        <ecNumber evidence="12">1.14.19.-</ecNumber>
    </submittedName>
</protein>
<dbReference type="PRINTS" id="PR00075">
    <property type="entry name" value="FACDDSATRASE"/>
</dbReference>
<evidence type="ECO:0000256" key="8">
    <source>
        <dbReference type="ARBA" id="ARBA00023098"/>
    </source>
</evidence>
<dbReference type="EC" id="1.14.19.-" evidence="12"/>
<dbReference type="Proteomes" id="UP001061302">
    <property type="component" value="Chromosome"/>
</dbReference>
<dbReference type="PANTHER" id="PTHR11351">
    <property type="entry name" value="ACYL-COA DESATURASE"/>
    <property type="match status" value="1"/>
</dbReference>
<dbReference type="GO" id="GO:0016491">
    <property type="term" value="F:oxidoreductase activity"/>
    <property type="evidence" value="ECO:0007669"/>
    <property type="project" value="UniProtKB-KW"/>
</dbReference>
<feature type="transmembrane region" description="Helical" evidence="10">
    <location>
        <begin position="36"/>
        <end position="58"/>
    </location>
</feature>
<organism evidence="12 13">
    <name type="scientific">Chitiniphilus purpureus</name>
    <dbReference type="NCBI Taxonomy" id="2981137"/>
    <lineage>
        <taxon>Bacteria</taxon>
        <taxon>Pseudomonadati</taxon>
        <taxon>Pseudomonadota</taxon>
        <taxon>Betaproteobacteria</taxon>
        <taxon>Neisseriales</taxon>
        <taxon>Chitinibacteraceae</taxon>
        <taxon>Chitiniphilus</taxon>
    </lineage>
</organism>
<keyword evidence="9 10" id="KW-0472">Membrane</keyword>
<accession>A0ABY6DGZ0</accession>
<evidence type="ECO:0000313" key="12">
    <source>
        <dbReference type="EMBL" id="UXY13620.1"/>
    </source>
</evidence>
<feature type="transmembrane region" description="Helical" evidence="10">
    <location>
        <begin position="218"/>
        <end position="240"/>
    </location>
</feature>
<evidence type="ECO:0000256" key="6">
    <source>
        <dbReference type="ARBA" id="ARBA00023002"/>
    </source>
</evidence>
<reference evidence="12" key="1">
    <citation type="submission" date="2022-10" db="EMBL/GenBank/DDBJ databases">
        <title>Chitiniphilus purpureus sp. nov., a novel chitin-degrading bacterium isolated from crawfish pond sediment.</title>
        <authorList>
            <person name="Li K."/>
        </authorList>
    </citation>
    <scope>NUCLEOTIDE SEQUENCE</scope>
    <source>
        <strain evidence="12">CD1</strain>
    </source>
</reference>
<dbReference type="Pfam" id="PF00487">
    <property type="entry name" value="FA_desaturase"/>
    <property type="match status" value="1"/>
</dbReference>
<dbReference type="CDD" id="cd03505">
    <property type="entry name" value="Delta9-FADS-like"/>
    <property type="match status" value="1"/>
</dbReference>
<dbReference type="InterPro" id="IPR015876">
    <property type="entry name" value="Acyl-CoA_DS"/>
</dbReference>
<evidence type="ECO:0000256" key="10">
    <source>
        <dbReference type="SAM" id="Phobius"/>
    </source>
</evidence>
<keyword evidence="5 10" id="KW-1133">Transmembrane helix</keyword>
<keyword evidence="7" id="KW-0408">Iron</keyword>
<comment type="similarity">
    <text evidence="2">Belongs to the fatty acid desaturase type 2 family.</text>
</comment>
<keyword evidence="4" id="KW-0276">Fatty acid metabolism</keyword>
<keyword evidence="3 10" id="KW-0812">Transmembrane</keyword>
<evidence type="ECO:0000256" key="3">
    <source>
        <dbReference type="ARBA" id="ARBA00022692"/>
    </source>
</evidence>
<gene>
    <name evidence="12" type="ORF">N8I74_09800</name>
</gene>
<feature type="domain" description="Fatty acid desaturase" evidence="11">
    <location>
        <begin position="70"/>
        <end position="289"/>
    </location>
</feature>
<keyword evidence="8" id="KW-0443">Lipid metabolism</keyword>
<feature type="transmembrane region" description="Helical" evidence="10">
    <location>
        <begin position="64"/>
        <end position="85"/>
    </location>
</feature>
<proteinExistence type="inferred from homology"/>
<evidence type="ECO:0000313" key="13">
    <source>
        <dbReference type="Proteomes" id="UP001061302"/>
    </source>
</evidence>
<evidence type="ECO:0000256" key="2">
    <source>
        <dbReference type="ARBA" id="ARBA00008749"/>
    </source>
</evidence>
<dbReference type="EMBL" id="CP106753">
    <property type="protein sequence ID" value="UXY13620.1"/>
    <property type="molecule type" value="Genomic_DNA"/>
</dbReference>
<evidence type="ECO:0000256" key="5">
    <source>
        <dbReference type="ARBA" id="ARBA00022989"/>
    </source>
</evidence>